<evidence type="ECO:0000313" key="5">
    <source>
        <dbReference type="EMBL" id="CAF3939333.1"/>
    </source>
</evidence>
<dbReference type="EMBL" id="CAJNOQ010007664">
    <property type="protein sequence ID" value="CAF1175332.1"/>
    <property type="molecule type" value="Genomic_DNA"/>
</dbReference>
<evidence type="ECO:0000259" key="3">
    <source>
        <dbReference type="Pfam" id="PF02214"/>
    </source>
</evidence>
<dbReference type="InterPro" id="IPR003131">
    <property type="entry name" value="T1-type_BTB"/>
</dbReference>
<proteinExistence type="inferred from homology"/>
<comment type="similarity">
    <text evidence="1">Belongs to the CFAP97 family.</text>
</comment>
<dbReference type="PANTHER" id="PTHR33768:SF3">
    <property type="entry name" value="MIP11318P"/>
    <property type="match status" value="1"/>
</dbReference>
<evidence type="ECO:0000256" key="2">
    <source>
        <dbReference type="SAM" id="Phobius"/>
    </source>
</evidence>
<sequence length="323" mass="38373">MSARRWTRARGKKHHSYNISNETGKFNQIRIANTAQFCTIYLVRFGNIARSGKIDIAGSGHYFIDGDPRLFRVLLNYFRTCKLSHNRNTFQIFEDYYHRLLLESEYYELYDIYQKLAEFYDTIVGIQSTPIHMPQIDHYVVIDALTFLDLTILYYICSLFLIYHHKIWHPLKKSHGLIDLSPPREYPHFTQRLKQKQIREYQEAQIEGENARLRNNIMHVVQAGGYIDSKNDYVKKSLNADKRKRVQAGYHQENVRLVQKLHSTQSQYPTVKFESEWEKQQRVKQRISRYPQGRKQLKEPKAKILQIRESIVNVVPTDSNENT</sequence>
<dbReference type="GO" id="GO:0051260">
    <property type="term" value="P:protein homooligomerization"/>
    <property type="evidence" value="ECO:0007669"/>
    <property type="project" value="InterPro"/>
</dbReference>
<protein>
    <recommendedName>
        <fullName evidence="3">Potassium channel tetramerisation-type BTB domain-containing protein</fullName>
    </recommendedName>
</protein>
<dbReference type="EMBL" id="CAJOBC010007664">
    <property type="protein sequence ID" value="CAF3939333.1"/>
    <property type="molecule type" value="Genomic_DNA"/>
</dbReference>
<dbReference type="SUPFAM" id="SSF54695">
    <property type="entry name" value="POZ domain"/>
    <property type="match status" value="1"/>
</dbReference>
<comment type="caution">
    <text evidence="4">The sequence shown here is derived from an EMBL/GenBank/DDBJ whole genome shotgun (WGS) entry which is preliminary data.</text>
</comment>
<feature type="domain" description="Potassium channel tetramerisation-type BTB" evidence="3">
    <location>
        <begin position="52"/>
        <end position="109"/>
    </location>
</feature>
<dbReference type="Proteomes" id="UP000663829">
    <property type="component" value="Unassembled WGS sequence"/>
</dbReference>
<organism evidence="4 6">
    <name type="scientific">Didymodactylos carnosus</name>
    <dbReference type="NCBI Taxonomy" id="1234261"/>
    <lineage>
        <taxon>Eukaryota</taxon>
        <taxon>Metazoa</taxon>
        <taxon>Spiralia</taxon>
        <taxon>Gnathifera</taxon>
        <taxon>Rotifera</taxon>
        <taxon>Eurotatoria</taxon>
        <taxon>Bdelloidea</taxon>
        <taxon>Philodinida</taxon>
        <taxon>Philodinidae</taxon>
        <taxon>Didymodactylos</taxon>
    </lineage>
</organism>
<keyword evidence="6" id="KW-1185">Reference proteome</keyword>
<evidence type="ECO:0000256" key="1">
    <source>
        <dbReference type="ARBA" id="ARBA00008315"/>
    </source>
</evidence>
<keyword evidence="2" id="KW-0812">Transmembrane</keyword>
<dbReference type="Pfam" id="PF02214">
    <property type="entry name" value="BTB_2"/>
    <property type="match status" value="1"/>
</dbReference>
<dbReference type="PANTHER" id="PTHR33768">
    <property type="entry name" value="MIP11318P"/>
    <property type="match status" value="1"/>
</dbReference>
<reference evidence="4" key="1">
    <citation type="submission" date="2021-02" db="EMBL/GenBank/DDBJ databases">
        <authorList>
            <person name="Nowell W R."/>
        </authorList>
    </citation>
    <scope>NUCLEOTIDE SEQUENCE</scope>
</reference>
<dbReference type="Gene3D" id="3.30.710.10">
    <property type="entry name" value="Potassium Channel Kv1.1, Chain A"/>
    <property type="match status" value="1"/>
</dbReference>
<accession>A0A814UM72</accession>
<keyword evidence="2" id="KW-0472">Membrane</keyword>
<dbReference type="Pfam" id="PF13879">
    <property type="entry name" value="Hmw_CFAP97"/>
    <property type="match status" value="1"/>
</dbReference>
<name>A0A814UM72_9BILA</name>
<evidence type="ECO:0000313" key="6">
    <source>
        <dbReference type="Proteomes" id="UP000663829"/>
    </source>
</evidence>
<dbReference type="Proteomes" id="UP000681722">
    <property type="component" value="Unassembled WGS sequence"/>
</dbReference>
<dbReference type="InterPro" id="IPR029488">
    <property type="entry name" value="Hmw/CFAP97"/>
</dbReference>
<dbReference type="InterPro" id="IPR011333">
    <property type="entry name" value="SKP1/BTB/POZ_sf"/>
</dbReference>
<evidence type="ECO:0000313" key="4">
    <source>
        <dbReference type="EMBL" id="CAF1175332.1"/>
    </source>
</evidence>
<feature type="transmembrane region" description="Helical" evidence="2">
    <location>
        <begin position="139"/>
        <end position="163"/>
    </location>
</feature>
<keyword evidence="2" id="KW-1133">Transmembrane helix</keyword>
<dbReference type="AlphaFoldDB" id="A0A814UM72"/>
<dbReference type="InterPro" id="IPR038792">
    <property type="entry name" value="CFAP97D1/2"/>
</dbReference>
<gene>
    <name evidence="4" type="ORF">GPM918_LOCUS22409</name>
    <name evidence="5" type="ORF">SRO942_LOCUS22407</name>
</gene>
<dbReference type="OrthoDB" id="2163395at2759"/>